<evidence type="ECO:0000313" key="4">
    <source>
        <dbReference type="Proteomes" id="UP000190460"/>
    </source>
</evidence>
<dbReference type="InterPro" id="IPR026262">
    <property type="entry name" value="DinJ"/>
</dbReference>
<comment type="similarity">
    <text evidence="1">Belongs to the RelB/DinJ antitoxin family.</text>
</comment>
<evidence type="ECO:0000256" key="2">
    <source>
        <dbReference type="ARBA" id="ARBA00022649"/>
    </source>
</evidence>
<dbReference type="Proteomes" id="UP000190460">
    <property type="component" value="Unassembled WGS sequence"/>
</dbReference>
<gene>
    <name evidence="3" type="ORF">SAMN02745130_03981</name>
</gene>
<dbReference type="STRING" id="92487.SAMN02745130_03981"/>
<keyword evidence="2" id="KW-1277">Toxin-antitoxin system</keyword>
<protein>
    <submittedName>
        <fullName evidence="3">DNA-damage-inducible protein J</fullName>
    </submittedName>
</protein>
<dbReference type="Gene3D" id="1.10.1220.10">
    <property type="entry name" value="Met repressor-like"/>
    <property type="match status" value="1"/>
</dbReference>
<organism evidence="3 4">
    <name type="scientific">Thiothrix eikelboomii</name>
    <dbReference type="NCBI Taxonomy" id="92487"/>
    <lineage>
        <taxon>Bacteria</taxon>
        <taxon>Pseudomonadati</taxon>
        <taxon>Pseudomonadota</taxon>
        <taxon>Gammaproteobacteria</taxon>
        <taxon>Thiotrichales</taxon>
        <taxon>Thiotrichaceae</taxon>
        <taxon>Thiothrix</taxon>
    </lineage>
</organism>
<dbReference type="Pfam" id="PF04221">
    <property type="entry name" value="RelB"/>
    <property type="match status" value="1"/>
</dbReference>
<name>A0A1T4Y750_9GAMM</name>
<proteinExistence type="inferred from homology"/>
<dbReference type="PANTHER" id="PTHR38781:SF1">
    <property type="entry name" value="ANTITOXIN DINJ-RELATED"/>
    <property type="match status" value="1"/>
</dbReference>
<reference evidence="3 4" key="1">
    <citation type="submission" date="2017-02" db="EMBL/GenBank/DDBJ databases">
        <authorList>
            <person name="Peterson S.W."/>
        </authorList>
    </citation>
    <scope>NUCLEOTIDE SEQUENCE [LARGE SCALE GENOMIC DNA]</scope>
    <source>
        <strain evidence="3 4">ATCC 49788</strain>
    </source>
</reference>
<dbReference type="NCBIfam" id="TIGR02384">
    <property type="entry name" value="RelB_DinJ"/>
    <property type="match status" value="1"/>
</dbReference>
<dbReference type="PIRSF" id="PIRSF003108">
    <property type="entry name" value="DinJ"/>
    <property type="match status" value="1"/>
</dbReference>
<dbReference type="InterPro" id="IPR007337">
    <property type="entry name" value="RelB/DinJ"/>
</dbReference>
<accession>A0A1T4Y750</accession>
<dbReference type="PANTHER" id="PTHR38781">
    <property type="entry name" value="ANTITOXIN DINJ-RELATED"/>
    <property type="match status" value="1"/>
</dbReference>
<dbReference type="GO" id="GO:0000987">
    <property type="term" value="F:cis-regulatory region sequence-specific DNA binding"/>
    <property type="evidence" value="ECO:0007669"/>
    <property type="project" value="InterPro"/>
</dbReference>
<keyword evidence="4" id="KW-1185">Reference proteome</keyword>
<dbReference type="AlphaFoldDB" id="A0A1T4Y750"/>
<dbReference type="GO" id="GO:0044010">
    <property type="term" value="P:single-species biofilm formation"/>
    <property type="evidence" value="ECO:0007669"/>
    <property type="project" value="InterPro"/>
</dbReference>
<dbReference type="GO" id="GO:0015643">
    <property type="term" value="F:toxic substance binding"/>
    <property type="evidence" value="ECO:0007669"/>
    <property type="project" value="InterPro"/>
</dbReference>
<evidence type="ECO:0000256" key="1">
    <source>
        <dbReference type="ARBA" id="ARBA00010562"/>
    </source>
</evidence>
<dbReference type="InterPro" id="IPR013321">
    <property type="entry name" value="Arc_rbn_hlx_hlx"/>
</dbReference>
<evidence type="ECO:0000313" key="3">
    <source>
        <dbReference type="EMBL" id="SKA97358.1"/>
    </source>
</evidence>
<dbReference type="GO" id="GO:0006351">
    <property type="term" value="P:DNA-templated transcription"/>
    <property type="evidence" value="ECO:0007669"/>
    <property type="project" value="TreeGrafter"/>
</dbReference>
<dbReference type="GO" id="GO:0006355">
    <property type="term" value="P:regulation of DNA-templated transcription"/>
    <property type="evidence" value="ECO:0007669"/>
    <property type="project" value="InterPro"/>
</dbReference>
<sequence length="84" mass="9255">MATTMIHVRVDEQLKNNAGQALAAMGLSISDAVRLLLTRVAADQQFPFALKVPNETTLRAMKEADSIINARFNTADELFHALEK</sequence>
<dbReference type="EMBL" id="FUYB01000044">
    <property type="protein sequence ID" value="SKA97358.1"/>
    <property type="molecule type" value="Genomic_DNA"/>
</dbReference>